<dbReference type="OrthoDB" id="422663at2759"/>
<feature type="region of interest" description="Disordered" evidence="8">
    <location>
        <begin position="1"/>
        <end position="149"/>
    </location>
</feature>
<dbReference type="InterPro" id="IPR027417">
    <property type="entry name" value="P-loop_NTPase"/>
</dbReference>
<keyword evidence="5 7" id="KW-0694">RNA-binding</keyword>
<dbReference type="PROSITE" id="PS51192">
    <property type="entry name" value="HELICASE_ATP_BIND_1"/>
    <property type="match status" value="1"/>
</dbReference>
<sequence length="888" mass="91850">MDDELELNIAAPAPPKPRKPPVAAPNAGGAKRAGDTTKPAAAQQTGGAATAAGQQRTQGKGPGGPNKGYGDVGNGSAGRSGGDRPAGGAKGGQRQDGGRDWKQQKTGAGGGKAPGGFKRAGGGKSMDPEDPESLLRPADDDEEGDVMAALGLVASKEAKLRAEMEAVGRAPAAEREGVVDFDDDGEDGPRGKKRRTAGPGSTSGPGGPSTGPGSGGAIKATGRGNFTPGSLTHAAAAANAMAAGADAAAGWAQLGLAGSLVGQLETLGFASPTPIQRKVLPVLLAGRDCLVKAQTGSGKTLCYLLPIINDLQSHQPRISRGEGTHAIVLAPTRELCIQVSDVACALLKRYHWLVAGLLIGGENRAHEKARLRKGVTLLAASPGRLLDHLQSTAAFRTTELRWLVLDEADRLLDLGFEAKLRQIVDQINKRSSGAAPEGRGPGGSSTAAKVPKPTATAKVEEADPEDEDEEGGAQGGRGGRAGPGPGSAAAAGGGAGSGAAGERRQTVLLSATLHKQLGALTELAMRDPAVVGFDVEQTGKGGVRLVDGKPAPSGGAGGGGGEEAMATYTLPSTLRQTWIEVPAKERLVALAALLKSRTARRRVGGTKVVIFVSSCDGVEFLHHVLGDMWEAVAGSRLLPPACRLLKLHGDMLQAQRTETFAGFAKEGDGVLVCTDVAARGLDFPNVTCIIQYDVPGAPAEYVHRVGRSARMGAAGEAVLVLMPHEVPYVNLLRSRGVMLESESLDSLARWLPTPPEDALMSGGAGGKRAAKVARTAAEGAARQLAQHFHRTLSTAVSRDPHAAKLSNDAFRSYVRAYATHSGDIKRVFAVRNLHLGHVAHSFCQLETPTTLGNSGSQMDRKRRKREAAEAAQEQRRKKMKYAARRVTS</sequence>
<dbReference type="GO" id="GO:0003724">
    <property type="term" value="F:RNA helicase activity"/>
    <property type="evidence" value="ECO:0007669"/>
    <property type="project" value="UniProtKB-EC"/>
</dbReference>
<dbReference type="PROSITE" id="PS00039">
    <property type="entry name" value="DEAD_ATP_HELICASE"/>
    <property type="match status" value="1"/>
</dbReference>
<keyword evidence="13" id="KW-1185">Reference proteome</keyword>
<name>A0A836BW09_9CHLO</name>
<dbReference type="Proteomes" id="UP000612055">
    <property type="component" value="Unassembled WGS sequence"/>
</dbReference>
<dbReference type="InterPro" id="IPR011545">
    <property type="entry name" value="DEAD/DEAH_box_helicase_dom"/>
</dbReference>
<keyword evidence="1 7" id="KW-0547">Nucleotide-binding</keyword>
<dbReference type="SMART" id="SM00490">
    <property type="entry name" value="HELICc"/>
    <property type="match status" value="1"/>
</dbReference>
<feature type="domain" description="DEAD-box RNA helicase Q" evidence="11">
    <location>
        <begin position="249"/>
        <end position="277"/>
    </location>
</feature>
<keyword evidence="3 7" id="KW-0347">Helicase</keyword>
<feature type="compositionally biased region" description="Gly residues" evidence="8">
    <location>
        <begin position="60"/>
        <end position="95"/>
    </location>
</feature>
<evidence type="ECO:0000256" key="2">
    <source>
        <dbReference type="ARBA" id="ARBA00022801"/>
    </source>
</evidence>
<dbReference type="SUPFAM" id="SSF52540">
    <property type="entry name" value="P-loop containing nucleoside triphosphate hydrolases"/>
    <property type="match status" value="1"/>
</dbReference>
<feature type="domain" description="Helicase ATP-binding" evidence="9">
    <location>
        <begin position="280"/>
        <end position="531"/>
    </location>
</feature>
<evidence type="ECO:0000313" key="12">
    <source>
        <dbReference type="EMBL" id="KAG2489609.1"/>
    </source>
</evidence>
<dbReference type="Pfam" id="PF00271">
    <property type="entry name" value="Helicase_C"/>
    <property type="match status" value="1"/>
</dbReference>
<dbReference type="CDD" id="cd18787">
    <property type="entry name" value="SF2_C_DEAD"/>
    <property type="match status" value="1"/>
</dbReference>
<evidence type="ECO:0000259" key="10">
    <source>
        <dbReference type="PROSITE" id="PS51194"/>
    </source>
</evidence>
<dbReference type="GO" id="GO:0005524">
    <property type="term" value="F:ATP binding"/>
    <property type="evidence" value="ECO:0007669"/>
    <property type="project" value="UniProtKB-UniRule"/>
</dbReference>
<dbReference type="Gene3D" id="3.40.50.300">
    <property type="entry name" value="P-loop containing nucleotide triphosphate hydrolases"/>
    <property type="match status" value="2"/>
</dbReference>
<accession>A0A836BW09</accession>
<comment type="function">
    <text evidence="7">RNA helicase.</text>
</comment>
<proteinExistence type="inferred from homology"/>
<dbReference type="InterPro" id="IPR001650">
    <property type="entry name" value="Helicase_C-like"/>
</dbReference>
<evidence type="ECO:0000259" key="11">
    <source>
        <dbReference type="PROSITE" id="PS51195"/>
    </source>
</evidence>
<feature type="compositionally biased region" description="Basic and acidic residues" evidence="8">
    <location>
        <begin position="166"/>
        <end position="178"/>
    </location>
</feature>
<dbReference type="InterPro" id="IPR000629">
    <property type="entry name" value="RNA-helicase_DEAD-box_CS"/>
</dbReference>
<feature type="short sequence motif" description="Q motif" evidence="6">
    <location>
        <begin position="249"/>
        <end position="277"/>
    </location>
</feature>
<feature type="compositionally biased region" description="Gly residues" evidence="8">
    <location>
        <begin position="107"/>
        <end position="124"/>
    </location>
</feature>
<comment type="catalytic activity">
    <reaction evidence="7">
        <text>ATP + H2O = ADP + phosphate + H(+)</text>
        <dbReference type="Rhea" id="RHEA:13065"/>
        <dbReference type="ChEBI" id="CHEBI:15377"/>
        <dbReference type="ChEBI" id="CHEBI:15378"/>
        <dbReference type="ChEBI" id="CHEBI:30616"/>
        <dbReference type="ChEBI" id="CHEBI:43474"/>
        <dbReference type="ChEBI" id="CHEBI:456216"/>
        <dbReference type="EC" id="3.6.4.13"/>
    </reaction>
</comment>
<feature type="compositionally biased region" description="Low complexity" evidence="8">
    <location>
        <begin position="36"/>
        <end position="59"/>
    </location>
</feature>
<feature type="domain" description="Helicase C-terminal" evidence="10">
    <location>
        <begin position="586"/>
        <end position="759"/>
    </location>
</feature>
<keyword evidence="2 7" id="KW-0378">Hydrolase</keyword>
<dbReference type="SMART" id="SM00487">
    <property type="entry name" value="DEXDc"/>
    <property type="match status" value="1"/>
</dbReference>
<comment type="domain">
    <text evidence="7">The Q motif is unique to and characteristic of the DEAD box family of RNA helicases and controls ATP binding and hydrolysis.</text>
</comment>
<feature type="region of interest" description="Disordered" evidence="8">
    <location>
        <begin position="430"/>
        <end position="500"/>
    </location>
</feature>
<comment type="similarity">
    <text evidence="7">Belongs to the DEAD box helicase family.</text>
</comment>
<evidence type="ECO:0000256" key="5">
    <source>
        <dbReference type="ARBA" id="ARBA00022884"/>
    </source>
</evidence>
<feature type="compositionally biased region" description="Acidic residues" evidence="8">
    <location>
        <begin position="462"/>
        <end position="471"/>
    </location>
</feature>
<dbReference type="PROSITE" id="PS51195">
    <property type="entry name" value="Q_MOTIF"/>
    <property type="match status" value="1"/>
</dbReference>
<feature type="region of interest" description="Disordered" evidence="8">
    <location>
        <begin position="849"/>
        <end position="888"/>
    </location>
</feature>
<evidence type="ECO:0000256" key="7">
    <source>
        <dbReference type="RuleBase" id="RU365068"/>
    </source>
</evidence>
<evidence type="ECO:0000259" key="9">
    <source>
        <dbReference type="PROSITE" id="PS51192"/>
    </source>
</evidence>
<evidence type="ECO:0000256" key="8">
    <source>
        <dbReference type="SAM" id="MobiDB-lite"/>
    </source>
</evidence>
<dbReference type="InterPro" id="IPR014001">
    <property type="entry name" value="Helicase_ATP-bd"/>
</dbReference>
<dbReference type="GO" id="GO:0016787">
    <property type="term" value="F:hydrolase activity"/>
    <property type="evidence" value="ECO:0007669"/>
    <property type="project" value="UniProtKB-KW"/>
</dbReference>
<feature type="compositionally biased region" description="Gly residues" evidence="8">
    <location>
        <begin position="472"/>
        <end position="499"/>
    </location>
</feature>
<dbReference type="Pfam" id="PF00270">
    <property type="entry name" value="DEAD"/>
    <property type="match status" value="1"/>
</dbReference>
<keyword evidence="4 7" id="KW-0067">ATP-binding</keyword>
<feature type="region of interest" description="Disordered" evidence="8">
    <location>
        <begin position="166"/>
        <end position="225"/>
    </location>
</feature>
<feature type="compositionally biased region" description="Low complexity" evidence="8">
    <location>
        <begin position="446"/>
        <end position="457"/>
    </location>
</feature>
<gene>
    <name evidence="12" type="ORF">HYH03_011889</name>
</gene>
<organism evidence="12 13">
    <name type="scientific">Edaphochlamys debaryana</name>
    <dbReference type="NCBI Taxonomy" id="47281"/>
    <lineage>
        <taxon>Eukaryota</taxon>
        <taxon>Viridiplantae</taxon>
        <taxon>Chlorophyta</taxon>
        <taxon>core chlorophytes</taxon>
        <taxon>Chlorophyceae</taxon>
        <taxon>CS clade</taxon>
        <taxon>Chlamydomonadales</taxon>
        <taxon>Chlamydomonadales incertae sedis</taxon>
        <taxon>Edaphochlamys</taxon>
    </lineage>
</organism>
<dbReference type="SMART" id="SM01178">
    <property type="entry name" value="DUF4217"/>
    <property type="match status" value="1"/>
</dbReference>
<dbReference type="EC" id="3.6.4.13" evidence="7"/>
<dbReference type="PANTHER" id="PTHR24031">
    <property type="entry name" value="RNA HELICASE"/>
    <property type="match status" value="1"/>
</dbReference>
<evidence type="ECO:0000256" key="4">
    <source>
        <dbReference type="ARBA" id="ARBA00022840"/>
    </source>
</evidence>
<dbReference type="InterPro" id="IPR014014">
    <property type="entry name" value="RNA_helicase_DEAD_Q_motif"/>
</dbReference>
<evidence type="ECO:0000256" key="3">
    <source>
        <dbReference type="ARBA" id="ARBA00022806"/>
    </source>
</evidence>
<protein>
    <recommendedName>
        <fullName evidence="7">ATP-dependent RNA helicase</fullName>
        <ecNumber evidence="7">3.6.4.13</ecNumber>
    </recommendedName>
</protein>
<feature type="compositionally biased region" description="Pro residues" evidence="8">
    <location>
        <begin position="12"/>
        <end position="23"/>
    </location>
</feature>
<dbReference type="EMBL" id="JAEHOE010000071">
    <property type="protein sequence ID" value="KAG2489609.1"/>
    <property type="molecule type" value="Genomic_DNA"/>
</dbReference>
<evidence type="ECO:0000256" key="6">
    <source>
        <dbReference type="PROSITE-ProRule" id="PRU00552"/>
    </source>
</evidence>
<dbReference type="GO" id="GO:0003723">
    <property type="term" value="F:RNA binding"/>
    <property type="evidence" value="ECO:0007669"/>
    <property type="project" value="UniProtKB-UniRule"/>
</dbReference>
<dbReference type="Pfam" id="PF13959">
    <property type="entry name" value="CTE_SPB4"/>
    <property type="match status" value="1"/>
</dbReference>
<feature type="compositionally biased region" description="Gly residues" evidence="8">
    <location>
        <begin position="201"/>
        <end position="216"/>
    </location>
</feature>
<evidence type="ECO:0000256" key="1">
    <source>
        <dbReference type="ARBA" id="ARBA00022741"/>
    </source>
</evidence>
<dbReference type="AlphaFoldDB" id="A0A836BW09"/>
<comment type="caution">
    <text evidence="12">The sequence shown here is derived from an EMBL/GenBank/DDBJ whole genome shotgun (WGS) entry which is preliminary data.</text>
</comment>
<dbReference type="InterPro" id="IPR025313">
    <property type="entry name" value="SPB4-like_CTE"/>
</dbReference>
<reference evidence="12" key="1">
    <citation type="journal article" date="2020" name="bioRxiv">
        <title>Comparative genomics of Chlamydomonas.</title>
        <authorList>
            <person name="Craig R.J."/>
            <person name="Hasan A.R."/>
            <person name="Ness R.W."/>
            <person name="Keightley P.D."/>
        </authorList>
    </citation>
    <scope>NUCLEOTIDE SEQUENCE</scope>
    <source>
        <strain evidence="12">CCAP 11/70</strain>
    </source>
</reference>
<feature type="compositionally biased region" description="Basic residues" evidence="8">
    <location>
        <begin position="875"/>
        <end position="888"/>
    </location>
</feature>
<evidence type="ECO:0000313" key="13">
    <source>
        <dbReference type="Proteomes" id="UP000612055"/>
    </source>
</evidence>
<dbReference type="PROSITE" id="PS51194">
    <property type="entry name" value="HELICASE_CTER"/>
    <property type="match status" value="1"/>
</dbReference>